<dbReference type="InterPro" id="IPR013783">
    <property type="entry name" value="Ig-like_fold"/>
</dbReference>
<keyword evidence="4" id="KW-0677">Repeat</keyword>
<dbReference type="OrthoDB" id="7311028at2"/>
<gene>
    <name evidence="9" type="ORF">RSO01_82040</name>
</gene>
<dbReference type="Proteomes" id="UP000321058">
    <property type="component" value="Unassembled WGS sequence"/>
</dbReference>
<dbReference type="GO" id="GO:0016339">
    <property type="term" value="P:calcium-dependent cell-cell adhesion via plasma membrane cell adhesion molecules"/>
    <property type="evidence" value="ECO:0007669"/>
    <property type="project" value="TreeGrafter"/>
</dbReference>
<dbReference type="PANTHER" id="PTHR24027">
    <property type="entry name" value="CADHERIN-23"/>
    <property type="match status" value="1"/>
</dbReference>
<dbReference type="InterPro" id="IPR015919">
    <property type="entry name" value="Cadherin-like_sf"/>
</dbReference>
<keyword evidence="6" id="KW-1133">Transmembrane helix</keyword>
<dbReference type="Gene3D" id="2.60.40.10">
    <property type="entry name" value="Immunoglobulins"/>
    <property type="match status" value="1"/>
</dbReference>
<dbReference type="InterPro" id="IPR010221">
    <property type="entry name" value="VCBS_dom"/>
</dbReference>
<dbReference type="GO" id="GO:0016342">
    <property type="term" value="C:catenin complex"/>
    <property type="evidence" value="ECO:0007669"/>
    <property type="project" value="TreeGrafter"/>
</dbReference>
<comment type="subcellular location">
    <subcellularLocation>
        <location evidence="1">Membrane</location>
        <topology evidence="1">Single-pass membrane protein</topology>
    </subcellularLocation>
</comment>
<keyword evidence="10" id="KW-1185">Reference proteome</keyword>
<evidence type="ECO:0000256" key="6">
    <source>
        <dbReference type="ARBA" id="ARBA00022989"/>
    </source>
</evidence>
<dbReference type="SUPFAM" id="SSF49313">
    <property type="entry name" value="Cadherin-like"/>
    <property type="match status" value="3"/>
</dbReference>
<organism evidence="9 10">
    <name type="scientific">Reyranella soli</name>
    <dbReference type="NCBI Taxonomy" id="1230389"/>
    <lineage>
        <taxon>Bacteria</taxon>
        <taxon>Pseudomonadati</taxon>
        <taxon>Pseudomonadota</taxon>
        <taxon>Alphaproteobacteria</taxon>
        <taxon>Hyphomicrobiales</taxon>
        <taxon>Reyranellaceae</taxon>
        <taxon>Reyranella</taxon>
    </lineage>
</organism>
<evidence type="ECO:0000259" key="8">
    <source>
        <dbReference type="PROSITE" id="PS50268"/>
    </source>
</evidence>
<accession>A0A512NQ11</accession>
<dbReference type="GO" id="GO:0034332">
    <property type="term" value="P:adherens junction organization"/>
    <property type="evidence" value="ECO:0007669"/>
    <property type="project" value="TreeGrafter"/>
</dbReference>
<keyword evidence="5" id="KW-0106">Calcium</keyword>
<dbReference type="Pfam" id="PF05345">
    <property type="entry name" value="He_PIG"/>
    <property type="match status" value="1"/>
</dbReference>
<dbReference type="PROSITE" id="PS50268">
    <property type="entry name" value="CADHERIN_2"/>
    <property type="match status" value="2"/>
</dbReference>
<evidence type="ECO:0000313" key="9">
    <source>
        <dbReference type="EMBL" id="GEP61038.1"/>
    </source>
</evidence>
<dbReference type="GO" id="GO:0000902">
    <property type="term" value="P:cell morphogenesis"/>
    <property type="evidence" value="ECO:0007669"/>
    <property type="project" value="TreeGrafter"/>
</dbReference>
<sequence length="1208" mass="126240">MVQVWEKIAFTWGDDLVTPVDLPGYSTSFGGYTVPVYIPWAQPWLYPDTREEFIVGSPGIYFANGGISQVALPSYSSAVTHPTPNSTDLNYRYPTFFASVAAISLTPPDEPVPPLSTITRFDAWTQQTKEYSILPYVWRLVEVSGPLIPIEVSISALTPSLTEGTSGTQTITFQVTRTGDLTVPVSFDWEAVNFDPMGGFRVPGAANYFDYNLVNPATAASITFQPGETTKDIQIAVLGDTMPELNERVIIKISSTAAEVSIDTAQTILVNDDGPYTEQSIIQWALRQATLNAMQGGKTLDGFNNAVLDCDGITEDAWNFINSNRAWDSQDVTLRNAEYYLYGHSVATKSSIDGIAVAIAAGPYDLIKSVMGQVYQEDPNSPNSPAGGAIWALRGVLDGLQGNLRTDQALFNSFLQGDFGPKDSPVITLDGHLAGATIFRDSNGNELFDSGEASTTTDSNGFSTLQIGTGSLIAFGGTDVSTGLPFNGQFSAPDGSFVVTPLTTLLNNLQPDPLAGQKILTSLGLSQSLDLLTLDPIAAATAGDLTAAAAAVAGAKVYDTVYLVASAMAGAGGSFGNSLRDAFSALATAINSPGINLNDEAAITSLVASVSLTEHLTLPSGVPEAIAAVVAASNTALDHVLETAADGNARLQRTAAIQLVILGAASDAVKDLVEHPDNGQNLVDAFTGINLEAAIADALNHLPGSHVPTDINLTNVALAENSENSTVGGTLSAIDPDSGETFTFSLTDNAGGLFGINGTNLIVTGALDYEASVSHNVTVRVTDAAGNTFDKTFTIATTDVNEAPVTVAQVSTVAEDGPTFSRDLLNGTSDPDQGNQLSVADLDTTVTSASNRLLALGVDYTLTGSTFALTAAGFPKFNSLSVTQSDEFVFHFNISDGILETANTLTVTVDGANDAPSVANQTSSQAATAGAAYSFTLPGNTFNDVDNGDHLTLSASALPAWLSFDAATGRLSGTPSASDVGGFDINVTATDTGGLAASETIHFTVGAGATQNHSPVISSNGGGNSASVIITDHSKYVATLHADDQDAGTSLTYSIAGGKNAKLFAIDPATGVLSFKSYPDDHRTYQVTVEASDGNLTDTQQIDVSVGNGLFMKGHAGEVDTFVFTSHFGLEIVKGFDATGPNQDVLELDHSLFHGADPNASASSMFELVKDHSFQLGRDVVIVTDTHEVIDLQNVRLSQLSADCFHII</sequence>
<reference evidence="9 10" key="1">
    <citation type="submission" date="2019-07" db="EMBL/GenBank/DDBJ databases">
        <title>Whole genome shotgun sequence of Reyranella soli NBRC 108950.</title>
        <authorList>
            <person name="Hosoyama A."/>
            <person name="Uohara A."/>
            <person name="Ohji S."/>
            <person name="Ichikawa N."/>
        </authorList>
    </citation>
    <scope>NUCLEOTIDE SEQUENCE [LARGE SCALE GENOMIC DNA]</scope>
    <source>
        <strain evidence="9 10">NBRC 108950</strain>
    </source>
</reference>
<dbReference type="EMBL" id="BKAJ01000197">
    <property type="protein sequence ID" value="GEP61038.1"/>
    <property type="molecule type" value="Genomic_DNA"/>
</dbReference>
<feature type="domain" description="Cadherin" evidence="8">
    <location>
        <begin position="1037"/>
        <end position="1106"/>
    </location>
</feature>
<dbReference type="SUPFAM" id="SSF141072">
    <property type="entry name" value="CalX-like"/>
    <property type="match status" value="1"/>
</dbReference>
<dbReference type="InterPro" id="IPR002126">
    <property type="entry name" value="Cadherin-like_dom"/>
</dbReference>
<dbReference type="RefSeq" id="WP_147156367.1">
    <property type="nucleotide sequence ID" value="NZ_BKAJ01000197.1"/>
</dbReference>
<evidence type="ECO:0000256" key="1">
    <source>
        <dbReference type="ARBA" id="ARBA00004167"/>
    </source>
</evidence>
<keyword evidence="3" id="KW-0732">Signal</keyword>
<dbReference type="GO" id="GO:0008013">
    <property type="term" value="F:beta-catenin binding"/>
    <property type="evidence" value="ECO:0007669"/>
    <property type="project" value="TreeGrafter"/>
</dbReference>
<evidence type="ECO:0000256" key="2">
    <source>
        <dbReference type="ARBA" id="ARBA00022692"/>
    </source>
</evidence>
<dbReference type="CDD" id="cd11304">
    <property type="entry name" value="Cadherin_repeat"/>
    <property type="match status" value="2"/>
</dbReference>
<evidence type="ECO:0000256" key="5">
    <source>
        <dbReference type="ARBA" id="ARBA00022837"/>
    </source>
</evidence>
<dbReference type="InterPro" id="IPR039808">
    <property type="entry name" value="Cadherin"/>
</dbReference>
<dbReference type="GO" id="GO:0007043">
    <property type="term" value="P:cell-cell junction assembly"/>
    <property type="evidence" value="ECO:0007669"/>
    <property type="project" value="TreeGrafter"/>
</dbReference>
<dbReference type="GO" id="GO:0005912">
    <property type="term" value="C:adherens junction"/>
    <property type="evidence" value="ECO:0007669"/>
    <property type="project" value="TreeGrafter"/>
</dbReference>
<evidence type="ECO:0000256" key="4">
    <source>
        <dbReference type="ARBA" id="ARBA00022737"/>
    </source>
</evidence>
<dbReference type="InterPro" id="IPR038081">
    <property type="entry name" value="CalX-like_sf"/>
</dbReference>
<feature type="domain" description="Cadherin" evidence="8">
    <location>
        <begin position="710"/>
        <end position="820"/>
    </location>
</feature>
<dbReference type="GO" id="GO:0005509">
    <property type="term" value="F:calcium ion binding"/>
    <property type="evidence" value="ECO:0007669"/>
    <property type="project" value="InterPro"/>
</dbReference>
<name>A0A512NQ11_9HYPH</name>
<dbReference type="NCBIfam" id="TIGR01965">
    <property type="entry name" value="VCBS_repeat"/>
    <property type="match status" value="1"/>
</dbReference>
<protein>
    <recommendedName>
        <fullName evidence="8">Cadherin domain-containing protein</fullName>
    </recommendedName>
</protein>
<evidence type="ECO:0000256" key="3">
    <source>
        <dbReference type="ARBA" id="ARBA00022729"/>
    </source>
</evidence>
<proteinExistence type="predicted"/>
<comment type="caution">
    <text evidence="9">The sequence shown here is derived from an EMBL/GenBank/DDBJ whole genome shotgun (WGS) entry which is preliminary data.</text>
</comment>
<evidence type="ECO:0000313" key="10">
    <source>
        <dbReference type="Proteomes" id="UP000321058"/>
    </source>
</evidence>
<dbReference type="GO" id="GO:0044331">
    <property type="term" value="P:cell-cell adhesion mediated by cadherin"/>
    <property type="evidence" value="ECO:0007669"/>
    <property type="project" value="TreeGrafter"/>
</dbReference>
<dbReference type="GO" id="GO:0007156">
    <property type="term" value="P:homophilic cell adhesion via plasma membrane adhesion molecules"/>
    <property type="evidence" value="ECO:0007669"/>
    <property type="project" value="InterPro"/>
</dbReference>
<dbReference type="AlphaFoldDB" id="A0A512NQ11"/>
<dbReference type="SMART" id="SM00736">
    <property type="entry name" value="CADG"/>
    <property type="match status" value="1"/>
</dbReference>
<dbReference type="SMART" id="SM00112">
    <property type="entry name" value="CA"/>
    <property type="match status" value="2"/>
</dbReference>
<dbReference type="GO" id="GO:0016477">
    <property type="term" value="P:cell migration"/>
    <property type="evidence" value="ECO:0007669"/>
    <property type="project" value="TreeGrafter"/>
</dbReference>
<dbReference type="PANTHER" id="PTHR24027:SF422">
    <property type="entry name" value="CADHERIN DOMAIN-CONTAINING PROTEIN"/>
    <property type="match status" value="1"/>
</dbReference>
<dbReference type="Gene3D" id="2.60.40.60">
    <property type="entry name" value="Cadherins"/>
    <property type="match status" value="2"/>
</dbReference>
<keyword evidence="2" id="KW-0812">Transmembrane</keyword>
<evidence type="ECO:0000256" key="7">
    <source>
        <dbReference type="ARBA" id="ARBA00023136"/>
    </source>
</evidence>
<dbReference type="InterPro" id="IPR006644">
    <property type="entry name" value="Cadg"/>
</dbReference>
<keyword evidence="7" id="KW-0472">Membrane</keyword>
<dbReference type="GO" id="GO:0045296">
    <property type="term" value="F:cadherin binding"/>
    <property type="evidence" value="ECO:0007669"/>
    <property type="project" value="TreeGrafter"/>
</dbReference>
<dbReference type="Gene3D" id="2.60.40.2030">
    <property type="match status" value="1"/>
</dbReference>